<accession>A0AB39BEB6</accession>
<dbReference type="PROSITE" id="PS00356">
    <property type="entry name" value="HTH_LACI_1"/>
    <property type="match status" value="1"/>
</dbReference>
<dbReference type="Pfam" id="PF00356">
    <property type="entry name" value="LacI"/>
    <property type="match status" value="1"/>
</dbReference>
<keyword evidence="2 6" id="KW-0238">DNA-binding</keyword>
<dbReference type="RefSeq" id="WP_368497132.1">
    <property type="nucleotide sequence ID" value="NZ_CP162511.1"/>
</dbReference>
<dbReference type="SUPFAM" id="SSF47413">
    <property type="entry name" value="lambda repressor-like DNA-binding domains"/>
    <property type="match status" value="1"/>
</dbReference>
<evidence type="ECO:0000256" key="1">
    <source>
        <dbReference type="ARBA" id="ARBA00023015"/>
    </source>
</evidence>
<feature type="region of interest" description="Disordered" evidence="4">
    <location>
        <begin position="344"/>
        <end position="377"/>
    </location>
</feature>
<dbReference type="InterPro" id="IPR010982">
    <property type="entry name" value="Lambda_DNA-bd_dom_sf"/>
</dbReference>
<evidence type="ECO:0000256" key="2">
    <source>
        <dbReference type="ARBA" id="ARBA00023125"/>
    </source>
</evidence>
<feature type="domain" description="HTH lacI-type" evidence="5">
    <location>
        <begin position="10"/>
        <end position="64"/>
    </location>
</feature>
<name>A0AB39BEB6_9MICO</name>
<dbReference type="CDD" id="cd01392">
    <property type="entry name" value="HTH_LacI"/>
    <property type="match status" value="1"/>
</dbReference>
<proteinExistence type="predicted"/>
<dbReference type="PRINTS" id="PR00036">
    <property type="entry name" value="HTHLACI"/>
</dbReference>
<dbReference type="Gene3D" id="3.40.50.2300">
    <property type="match status" value="2"/>
</dbReference>
<dbReference type="GO" id="GO:0000976">
    <property type="term" value="F:transcription cis-regulatory region binding"/>
    <property type="evidence" value="ECO:0007669"/>
    <property type="project" value="TreeGrafter"/>
</dbReference>
<evidence type="ECO:0000256" key="3">
    <source>
        <dbReference type="ARBA" id="ARBA00023163"/>
    </source>
</evidence>
<dbReference type="InterPro" id="IPR046335">
    <property type="entry name" value="LacI/GalR-like_sensor"/>
</dbReference>
<dbReference type="GO" id="GO:0003700">
    <property type="term" value="F:DNA-binding transcription factor activity"/>
    <property type="evidence" value="ECO:0007669"/>
    <property type="project" value="TreeGrafter"/>
</dbReference>
<organism evidence="6">
    <name type="scientific">Herbiconiux sp. A18JL235</name>
    <dbReference type="NCBI Taxonomy" id="3152363"/>
    <lineage>
        <taxon>Bacteria</taxon>
        <taxon>Bacillati</taxon>
        <taxon>Actinomycetota</taxon>
        <taxon>Actinomycetes</taxon>
        <taxon>Micrococcales</taxon>
        <taxon>Microbacteriaceae</taxon>
        <taxon>Herbiconiux</taxon>
    </lineage>
</organism>
<dbReference type="SMART" id="SM00354">
    <property type="entry name" value="HTH_LACI"/>
    <property type="match status" value="1"/>
</dbReference>
<dbReference type="InterPro" id="IPR028082">
    <property type="entry name" value="Peripla_BP_I"/>
</dbReference>
<evidence type="ECO:0000313" key="6">
    <source>
        <dbReference type="EMBL" id="XDI04725.1"/>
    </source>
</evidence>
<dbReference type="PANTHER" id="PTHR30146">
    <property type="entry name" value="LACI-RELATED TRANSCRIPTIONAL REPRESSOR"/>
    <property type="match status" value="1"/>
</dbReference>
<dbReference type="PROSITE" id="PS50932">
    <property type="entry name" value="HTH_LACI_2"/>
    <property type="match status" value="1"/>
</dbReference>
<sequence>MTEDDKARAATIFDVARLAGVSHQTVSRVLNDLPNVRPATRQRVENAIRQLRYVPSPAARAMVTRRSRTIGLITTGSADFGPSSTALHFNETARDARYAVITAGLLEADAAHVRSAAELLVRQNVEAIVLIVQERAAVEGITGVDLGVPVVAVSSEDRGAPHRVALDQYAGARAAVDHLVGLGHRDIRHIAGPAGSMDAAERVRGWFGGLAAHGLVSREPLVGDWTPASGYAHGVRLASEGSATAVFVANDQMALGLIRSYTEAGLRVPDDLSVVGFDDIPEAAFFSPPLTTVRQDFTVLGRAAMEAVLGVLGEREGGAPEALAGDGLGVSLVVRASAAAPAAAPSPAAGASRAHASEISSTVSPVSAAERERATSA</sequence>
<feature type="compositionally biased region" description="Low complexity" evidence="4">
    <location>
        <begin position="344"/>
        <end position="354"/>
    </location>
</feature>
<dbReference type="Gene3D" id="1.10.260.40">
    <property type="entry name" value="lambda repressor-like DNA-binding domains"/>
    <property type="match status" value="1"/>
</dbReference>
<dbReference type="Pfam" id="PF13377">
    <property type="entry name" value="Peripla_BP_3"/>
    <property type="match status" value="1"/>
</dbReference>
<evidence type="ECO:0000259" key="5">
    <source>
        <dbReference type="PROSITE" id="PS50932"/>
    </source>
</evidence>
<gene>
    <name evidence="6" type="ORF">ABFY20_15475</name>
</gene>
<keyword evidence="3" id="KW-0804">Transcription</keyword>
<reference evidence="6" key="1">
    <citation type="submission" date="2024-05" db="EMBL/GenBank/DDBJ databases">
        <title>Herbiconiux sp. A18JL235.</title>
        <authorList>
            <person name="Zhang G."/>
        </authorList>
    </citation>
    <scope>NUCLEOTIDE SEQUENCE</scope>
    <source>
        <strain evidence="6">A18JL235</strain>
    </source>
</reference>
<dbReference type="CDD" id="cd01574">
    <property type="entry name" value="PBP1_LacI"/>
    <property type="match status" value="1"/>
</dbReference>
<dbReference type="SUPFAM" id="SSF53822">
    <property type="entry name" value="Periplasmic binding protein-like I"/>
    <property type="match status" value="1"/>
</dbReference>
<dbReference type="PANTHER" id="PTHR30146:SF109">
    <property type="entry name" value="HTH-TYPE TRANSCRIPTIONAL REGULATOR GALS"/>
    <property type="match status" value="1"/>
</dbReference>
<keyword evidence="1" id="KW-0805">Transcription regulation</keyword>
<dbReference type="EMBL" id="CP162511">
    <property type="protein sequence ID" value="XDI04725.1"/>
    <property type="molecule type" value="Genomic_DNA"/>
</dbReference>
<protein>
    <submittedName>
        <fullName evidence="6">LacI family DNA-binding transcriptional regulator</fullName>
    </submittedName>
</protein>
<evidence type="ECO:0000256" key="4">
    <source>
        <dbReference type="SAM" id="MobiDB-lite"/>
    </source>
</evidence>
<dbReference type="AlphaFoldDB" id="A0AB39BEB6"/>
<dbReference type="InterPro" id="IPR000843">
    <property type="entry name" value="HTH_LacI"/>
</dbReference>